<dbReference type="EMBL" id="QKZK01000007">
    <property type="protein sequence ID" value="PZX18080.1"/>
    <property type="molecule type" value="Genomic_DNA"/>
</dbReference>
<proteinExistence type="predicted"/>
<dbReference type="RefSeq" id="WP_111444824.1">
    <property type="nucleotide sequence ID" value="NZ_QKZK01000007.1"/>
</dbReference>
<accession>A0A2W7NDR5</accession>
<name>A0A2W7NDR5_9BACT</name>
<dbReference type="AlphaFoldDB" id="A0A2W7NDR5"/>
<gene>
    <name evidence="1" type="ORF">LX69_01117</name>
</gene>
<comment type="caution">
    <text evidence="1">The sequence shown here is derived from an EMBL/GenBank/DDBJ whole genome shotgun (WGS) entry which is preliminary data.</text>
</comment>
<protein>
    <submittedName>
        <fullName evidence="1">NinG protein</fullName>
    </submittedName>
</protein>
<dbReference type="Pfam" id="PF05766">
    <property type="entry name" value="NinG"/>
    <property type="match status" value="1"/>
</dbReference>
<reference evidence="1 2" key="1">
    <citation type="submission" date="2018-06" db="EMBL/GenBank/DDBJ databases">
        <title>Genomic Encyclopedia of Archaeal and Bacterial Type Strains, Phase II (KMG-II): from individual species to whole genera.</title>
        <authorList>
            <person name="Goeker M."/>
        </authorList>
    </citation>
    <scope>NUCLEOTIDE SEQUENCE [LARGE SCALE GENOMIC DNA]</scope>
    <source>
        <strain evidence="1 2">DSM 6779</strain>
    </source>
</reference>
<keyword evidence="2" id="KW-1185">Reference proteome</keyword>
<evidence type="ECO:0000313" key="2">
    <source>
        <dbReference type="Proteomes" id="UP000249239"/>
    </source>
</evidence>
<dbReference type="OrthoDB" id="5741553at2"/>
<evidence type="ECO:0000313" key="1">
    <source>
        <dbReference type="EMBL" id="PZX18080.1"/>
    </source>
</evidence>
<dbReference type="InterPro" id="IPR008713">
    <property type="entry name" value="Phage_lambda_NinG"/>
</dbReference>
<sequence>MNKTLTRKLDTVFSQFIRLRDANKDGYFMCISCGKLVHWTEGDCGHFVNRQHMSLRYSEKNCNGQCRSCNRFDEGNNIGYMRGLMKKYGANVIDDLYVKKHHTAKFTDFEAKAMIEHYQREVKRLKEEKCTLLSKTV</sequence>
<dbReference type="Proteomes" id="UP000249239">
    <property type="component" value="Unassembled WGS sequence"/>
</dbReference>
<organism evidence="1 2">
    <name type="scientific">Breznakibacter xylanolyticus</name>
    <dbReference type="NCBI Taxonomy" id="990"/>
    <lineage>
        <taxon>Bacteria</taxon>
        <taxon>Pseudomonadati</taxon>
        <taxon>Bacteroidota</taxon>
        <taxon>Bacteroidia</taxon>
        <taxon>Marinilabiliales</taxon>
        <taxon>Marinilabiliaceae</taxon>
        <taxon>Breznakibacter</taxon>
    </lineage>
</organism>